<gene>
    <name evidence="15" type="ORF">SBA5_10056</name>
</gene>
<dbReference type="InterPro" id="IPR036942">
    <property type="entry name" value="Beta-barrel_TonB_sf"/>
</dbReference>
<evidence type="ECO:0000256" key="1">
    <source>
        <dbReference type="ARBA" id="ARBA00004571"/>
    </source>
</evidence>
<evidence type="ECO:0000256" key="10">
    <source>
        <dbReference type="PROSITE-ProRule" id="PRU01360"/>
    </source>
</evidence>
<dbReference type="GO" id="GO:0038023">
    <property type="term" value="F:signaling receptor activity"/>
    <property type="evidence" value="ECO:0007669"/>
    <property type="project" value="InterPro"/>
</dbReference>
<sequence>MHAGAVISRNAKPNPARPRSPLMAFLTLTIALGAPAVTIAQGQQQTASSSTTAPQDTQQNPVPNEQKPAPVTTTVIVHGQVQDNYLPESVTVGTLTAEKLEDAPLSASVVTRDLLNDQVSRLLSDVVINDAAVGNDYVPVGYYGDYQIRGFPLDLATGFEINSMTIAGEQDVPLENKQSVEILHGLAAVESGVASAGGLMDYVTKRPANIQDLDFATDHRGTAYGAVDLGRLFGSRKQVGTRVNLAGERIVTYMNDTNGWRTMGAGAADWKLNPATILKGDFEYQHKTERDGSGYQLLGGSTLPDINRIYRSTMLGDQSWSTPDTYDAFNASVRLDHNFSPSWLAFATAGLSHSLIQDNVLYVYGCYYETECNTGPPPDPFFFAPDGTYDVYDYRDPNELRIDAEAEALVTGHIKTGAVTHDIAAGGELFMRRVQQPGFYTVANPYDPSGVVQDGAVYTYIGSANIYQPIAAVPPPGTPNSLEPTLESAGPRRLWEDSHQAAAILQDRINLPGRIQLIAGARYDALHDHNYSAYASCADFTDPSACAPDLTNKPVWLPQFAFTFNPVRSLTLYTNYGVMLSLGPQAPFWTDNGSQFLDPFFTRQFEIGAKYEPGSRILLTGAYFHMRAPFFYPKMLVAPDSNYPACAFDLAAPANLCFESEGRETHNGADFNVEGKAANWLRLNASAEVLNATSTDTGTPSFDNRQVINVPHLHTNLFADLTVPRVHGLHLLPGWGYTTRKEATRDDAVSVPGYNLFNLGARYTPGGEQGRVTFHIYANNITNKRYWSDTGASLGDTFVWLGAPPTVRLDAHYTF</sequence>
<dbReference type="SUPFAM" id="SSF56935">
    <property type="entry name" value="Porins"/>
    <property type="match status" value="1"/>
</dbReference>
<organism evidence="15 16">
    <name type="scientific">Candidatus Sulfuritelmatomonas gaucii</name>
    <dbReference type="NCBI Taxonomy" id="2043161"/>
    <lineage>
        <taxon>Bacteria</taxon>
        <taxon>Pseudomonadati</taxon>
        <taxon>Acidobacteriota</taxon>
        <taxon>Terriglobia</taxon>
        <taxon>Terriglobales</taxon>
        <taxon>Acidobacteriaceae</taxon>
        <taxon>Candidatus Sulfuritelmatomonas</taxon>
    </lineage>
</organism>
<evidence type="ECO:0000256" key="12">
    <source>
        <dbReference type="SAM" id="MobiDB-lite"/>
    </source>
</evidence>
<comment type="similarity">
    <text evidence="2 10 11">Belongs to the TonB-dependent receptor family.</text>
</comment>
<feature type="domain" description="TonB-dependent receptor plug" evidence="14">
    <location>
        <begin position="100"/>
        <end position="198"/>
    </location>
</feature>
<feature type="region of interest" description="Disordered" evidence="12">
    <location>
        <begin position="42"/>
        <end position="68"/>
    </location>
</feature>
<dbReference type="Pfam" id="PF00593">
    <property type="entry name" value="TonB_dep_Rec_b-barrel"/>
    <property type="match status" value="1"/>
</dbReference>
<name>A0A2N9L295_9BACT</name>
<dbReference type="PROSITE" id="PS52016">
    <property type="entry name" value="TONB_DEPENDENT_REC_3"/>
    <property type="match status" value="1"/>
</dbReference>
<protein>
    <submittedName>
        <fullName evidence="15">TonB-dependent siderophore receptor</fullName>
    </submittedName>
</protein>
<evidence type="ECO:0000256" key="11">
    <source>
        <dbReference type="RuleBase" id="RU003357"/>
    </source>
</evidence>
<evidence type="ECO:0000256" key="6">
    <source>
        <dbReference type="ARBA" id="ARBA00023077"/>
    </source>
</evidence>
<evidence type="ECO:0000256" key="5">
    <source>
        <dbReference type="ARBA" id="ARBA00022692"/>
    </source>
</evidence>
<dbReference type="GO" id="GO:0009279">
    <property type="term" value="C:cell outer membrane"/>
    <property type="evidence" value="ECO:0007669"/>
    <property type="project" value="UniProtKB-SubCell"/>
</dbReference>
<dbReference type="PANTHER" id="PTHR32552">
    <property type="entry name" value="FERRICHROME IRON RECEPTOR-RELATED"/>
    <property type="match status" value="1"/>
</dbReference>
<evidence type="ECO:0000313" key="15">
    <source>
        <dbReference type="EMBL" id="SPE17370.1"/>
    </source>
</evidence>
<dbReference type="Gene3D" id="2.40.170.20">
    <property type="entry name" value="TonB-dependent receptor, beta-barrel domain"/>
    <property type="match status" value="1"/>
</dbReference>
<keyword evidence="5 10" id="KW-0812">Transmembrane</keyword>
<evidence type="ECO:0000256" key="8">
    <source>
        <dbReference type="ARBA" id="ARBA00023170"/>
    </source>
</evidence>
<evidence type="ECO:0000256" key="7">
    <source>
        <dbReference type="ARBA" id="ARBA00023136"/>
    </source>
</evidence>
<dbReference type="EMBL" id="OKRB01000001">
    <property type="protein sequence ID" value="SPE17370.1"/>
    <property type="molecule type" value="Genomic_DNA"/>
</dbReference>
<dbReference type="AlphaFoldDB" id="A0A2N9L295"/>
<evidence type="ECO:0000313" key="16">
    <source>
        <dbReference type="Proteomes" id="UP000239735"/>
    </source>
</evidence>
<comment type="subcellular location">
    <subcellularLocation>
        <location evidence="1 10">Cell outer membrane</location>
        <topology evidence="1 10">Multi-pass membrane protein</topology>
    </subcellularLocation>
</comment>
<dbReference type="InterPro" id="IPR012910">
    <property type="entry name" value="Plug_dom"/>
</dbReference>
<evidence type="ECO:0000259" key="13">
    <source>
        <dbReference type="Pfam" id="PF00593"/>
    </source>
</evidence>
<keyword evidence="8 15" id="KW-0675">Receptor</keyword>
<keyword evidence="3 10" id="KW-0813">Transport</keyword>
<evidence type="ECO:0000256" key="3">
    <source>
        <dbReference type="ARBA" id="ARBA00022448"/>
    </source>
</evidence>
<dbReference type="OrthoDB" id="9775095at2"/>
<keyword evidence="7 10" id="KW-0472">Membrane</keyword>
<dbReference type="Gene3D" id="2.170.130.10">
    <property type="entry name" value="TonB-dependent receptor, plug domain"/>
    <property type="match status" value="1"/>
</dbReference>
<proteinExistence type="inferred from homology"/>
<evidence type="ECO:0000259" key="14">
    <source>
        <dbReference type="Pfam" id="PF07715"/>
    </source>
</evidence>
<feature type="compositionally biased region" description="Low complexity" evidence="12">
    <location>
        <begin position="42"/>
        <end position="59"/>
    </location>
</feature>
<dbReference type="InterPro" id="IPR010105">
    <property type="entry name" value="TonB_sidphr_rcpt"/>
</dbReference>
<keyword evidence="4 10" id="KW-1134">Transmembrane beta strand</keyword>
<reference evidence="16" key="1">
    <citation type="submission" date="2018-02" db="EMBL/GenBank/DDBJ databases">
        <authorList>
            <person name="Hausmann B."/>
        </authorList>
    </citation>
    <scope>NUCLEOTIDE SEQUENCE [LARGE SCALE GENOMIC DNA]</scope>
    <source>
        <strain evidence="16">Peat soil MAG SbA5</strain>
    </source>
</reference>
<evidence type="ECO:0000256" key="4">
    <source>
        <dbReference type="ARBA" id="ARBA00022452"/>
    </source>
</evidence>
<dbReference type="InterPro" id="IPR037066">
    <property type="entry name" value="Plug_dom_sf"/>
</dbReference>
<dbReference type="Pfam" id="PF07715">
    <property type="entry name" value="Plug"/>
    <property type="match status" value="1"/>
</dbReference>
<evidence type="ECO:0000256" key="9">
    <source>
        <dbReference type="ARBA" id="ARBA00023237"/>
    </source>
</evidence>
<feature type="domain" description="TonB-dependent receptor-like beta-barrel" evidence="13">
    <location>
        <begin position="270"/>
        <end position="781"/>
    </location>
</feature>
<dbReference type="PANTHER" id="PTHR32552:SF83">
    <property type="entry name" value="BLR3904 PROTEIN"/>
    <property type="match status" value="1"/>
</dbReference>
<dbReference type="NCBIfam" id="TIGR01783">
    <property type="entry name" value="TonB-siderophor"/>
    <property type="match status" value="1"/>
</dbReference>
<dbReference type="InterPro" id="IPR039426">
    <property type="entry name" value="TonB-dep_rcpt-like"/>
</dbReference>
<evidence type="ECO:0000256" key="2">
    <source>
        <dbReference type="ARBA" id="ARBA00009810"/>
    </source>
</evidence>
<dbReference type="Proteomes" id="UP000239735">
    <property type="component" value="Unassembled WGS sequence"/>
</dbReference>
<dbReference type="GO" id="GO:0015891">
    <property type="term" value="P:siderophore transport"/>
    <property type="evidence" value="ECO:0007669"/>
    <property type="project" value="InterPro"/>
</dbReference>
<keyword evidence="6 11" id="KW-0798">TonB box</keyword>
<dbReference type="InterPro" id="IPR000531">
    <property type="entry name" value="Beta-barrel_TonB"/>
</dbReference>
<accession>A0A2N9L295</accession>
<dbReference type="GO" id="GO:0015344">
    <property type="term" value="F:siderophore uptake transmembrane transporter activity"/>
    <property type="evidence" value="ECO:0007669"/>
    <property type="project" value="TreeGrafter"/>
</dbReference>
<keyword evidence="9 10" id="KW-0998">Cell outer membrane</keyword>